<dbReference type="SMART" id="SM00062">
    <property type="entry name" value="PBPb"/>
    <property type="match status" value="1"/>
</dbReference>
<keyword evidence="7" id="KW-1185">Reference proteome</keyword>
<name>A0A1I7NBF8_9HYPH</name>
<evidence type="ECO:0000256" key="2">
    <source>
        <dbReference type="ARBA" id="ARBA00022448"/>
    </source>
</evidence>
<dbReference type="PANTHER" id="PTHR30085:SF7">
    <property type="entry name" value="AMINO-ACID ABC TRANSPORTER-BINDING PROTEIN YHDW-RELATED"/>
    <property type="match status" value="1"/>
</dbReference>
<feature type="domain" description="Solute-binding protein family 3/N-terminal" evidence="5">
    <location>
        <begin position="41"/>
        <end position="270"/>
    </location>
</feature>
<feature type="chain" id="PRO_5011688516" evidence="4">
    <location>
        <begin position="28"/>
        <end position="345"/>
    </location>
</feature>
<keyword evidence="3 4" id="KW-0732">Signal</keyword>
<dbReference type="Gene3D" id="3.40.190.10">
    <property type="entry name" value="Periplasmic binding protein-like II"/>
    <property type="match status" value="2"/>
</dbReference>
<dbReference type="EMBL" id="FPCH01000002">
    <property type="protein sequence ID" value="SFV32002.1"/>
    <property type="molecule type" value="Genomic_DNA"/>
</dbReference>
<evidence type="ECO:0000256" key="1">
    <source>
        <dbReference type="ARBA" id="ARBA00010333"/>
    </source>
</evidence>
<dbReference type="CDD" id="cd13692">
    <property type="entry name" value="PBP2_BztA"/>
    <property type="match status" value="1"/>
</dbReference>
<protein>
    <submittedName>
        <fullName evidence="6">General L-amino acid transport system substrate-binding protein</fullName>
    </submittedName>
</protein>
<evidence type="ECO:0000256" key="3">
    <source>
        <dbReference type="ARBA" id="ARBA00022729"/>
    </source>
</evidence>
<dbReference type="OrthoDB" id="9777941at2"/>
<dbReference type="InterPro" id="IPR001638">
    <property type="entry name" value="Solute-binding_3/MltF_N"/>
</dbReference>
<sequence length="345" mass="37388">MRSVSRLWAAAVSLVVMGVGLSSEAWSATASTLDAVRARGKVICGVADREPGFSEVSTRGTWSGLDVEFCSALAAAVLGNRDAVKYLSLNPGDRFKSLQDNEIDVLLGATTWTLTRDTELGARFTSPLYYDGQGFIIPRNHSIASVLELSGASICVLTGSSDETAIADFFGSRKMRYQLITSDRWDDLVKTYANGGCTVLTGEVSLLAFEKSRMSNGSDQMLLPEMITKEPYGPAVRTGDDGWFAIVRWTFMSLVAAEELNISSSNVDTMKSSPSHEVRRFLGLGADLGAPLGLARDWAYQVVKQVGNYGEIFERTLGQGSSLKLDRGLNNLWSKGGLMYAAPFR</sequence>
<dbReference type="STRING" id="51670.SAMN04488557_1461"/>
<keyword evidence="2" id="KW-0813">Transport</keyword>
<gene>
    <name evidence="6" type="ORF">SAMN04488557_1461</name>
</gene>
<dbReference type="SUPFAM" id="SSF53850">
    <property type="entry name" value="Periplasmic binding protein-like II"/>
    <property type="match status" value="1"/>
</dbReference>
<feature type="signal peptide" evidence="4">
    <location>
        <begin position="1"/>
        <end position="27"/>
    </location>
</feature>
<evidence type="ECO:0000313" key="6">
    <source>
        <dbReference type="EMBL" id="SFV32002.1"/>
    </source>
</evidence>
<organism evidence="6 7">
    <name type="scientific">Hyphomicrobium facile</name>
    <dbReference type="NCBI Taxonomy" id="51670"/>
    <lineage>
        <taxon>Bacteria</taxon>
        <taxon>Pseudomonadati</taxon>
        <taxon>Pseudomonadota</taxon>
        <taxon>Alphaproteobacteria</taxon>
        <taxon>Hyphomicrobiales</taxon>
        <taxon>Hyphomicrobiaceae</taxon>
        <taxon>Hyphomicrobium</taxon>
    </lineage>
</organism>
<dbReference type="RefSeq" id="WP_092866615.1">
    <property type="nucleotide sequence ID" value="NZ_FPCH01000002.1"/>
</dbReference>
<evidence type="ECO:0000256" key="4">
    <source>
        <dbReference type="SAM" id="SignalP"/>
    </source>
</evidence>
<comment type="similarity">
    <text evidence="1">Belongs to the bacterial solute-binding protein 3 family.</text>
</comment>
<proteinExistence type="inferred from homology"/>
<dbReference type="GO" id="GO:0006865">
    <property type="term" value="P:amino acid transport"/>
    <property type="evidence" value="ECO:0007669"/>
    <property type="project" value="TreeGrafter"/>
</dbReference>
<dbReference type="InterPro" id="IPR051455">
    <property type="entry name" value="Bact_solute-bind_prot3"/>
</dbReference>
<evidence type="ECO:0000313" key="7">
    <source>
        <dbReference type="Proteomes" id="UP000199423"/>
    </source>
</evidence>
<dbReference type="AlphaFoldDB" id="A0A1I7NBF8"/>
<reference evidence="7" key="1">
    <citation type="submission" date="2016-10" db="EMBL/GenBank/DDBJ databases">
        <authorList>
            <person name="Varghese N."/>
            <person name="Submissions S."/>
        </authorList>
    </citation>
    <scope>NUCLEOTIDE SEQUENCE [LARGE SCALE GENOMIC DNA]</scope>
    <source>
        <strain evidence="7">DSM 1565</strain>
    </source>
</reference>
<dbReference type="PANTHER" id="PTHR30085">
    <property type="entry name" value="AMINO ACID ABC TRANSPORTER PERMEASE"/>
    <property type="match status" value="1"/>
</dbReference>
<evidence type="ECO:0000259" key="5">
    <source>
        <dbReference type="SMART" id="SM00062"/>
    </source>
</evidence>
<accession>A0A1I7NBF8</accession>
<dbReference type="Pfam" id="PF00497">
    <property type="entry name" value="SBP_bac_3"/>
    <property type="match status" value="1"/>
</dbReference>
<dbReference type="Proteomes" id="UP000199423">
    <property type="component" value="Unassembled WGS sequence"/>
</dbReference>